<reference evidence="3 5" key="1">
    <citation type="journal article" date="2019" name="Emerg. Microbes Infect.">
        <title>Comprehensive subspecies identification of 175 nontuberculous mycobacteria species based on 7547 genomic profiles.</title>
        <authorList>
            <person name="Matsumoto Y."/>
            <person name="Kinjo T."/>
            <person name="Motooka D."/>
            <person name="Nabeya D."/>
            <person name="Jung N."/>
            <person name="Uechi K."/>
            <person name="Horii T."/>
            <person name="Iida T."/>
            <person name="Fujita J."/>
            <person name="Nakamura S."/>
        </authorList>
    </citation>
    <scope>NUCLEOTIDE SEQUENCE [LARGE SCALE GENOMIC DNA]</scope>
    <source>
        <strain evidence="3 5">JCM 15653</strain>
    </source>
</reference>
<dbReference type="Proteomes" id="UP000466683">
    <property type="component" value="Chromosome"/>
</dbReference>
<evidence type="ECO:0000313" key="6">
    <source>
        <dbReference type="Proteomes" id="UP001162885"/>
    </source>
</evidence>
<keyword evidence="1" id="KW-1133">Transmembrane helix</keyword>
<name>A0AAX2ZWY8_9MYCO</name>
<dbReference type="AlphaFoldDB" id="A0AAX2ZWY8"/>
<evidence type="ECO:0000256" key="1">
    <source>
        <dbReference type="SAM" id="Phobius"/>
    </source>
</evidence>
<dbReference type="Pfam" id="PF06013">
    <property type="entry name" value="WXG100"/>
    <property type="match status" value="1"/>
</dbReference>
<keyword evidence="1" id="KW-0472">Membrane</keyword>
<accession>A0AAX2ZWY8</accession>
<sequence length="384" mass="40814">MPATSTTGGTSVTISVVEASRPEQLVAEAANMGRAATAVAAQMDSHRGVVSKLRNAWEGSSADAAVRSADETTVRQQKLHDTLTRTQTALRDGGNQLGATRKTIVDNVAQLKQQGWDVFDDGTVSVRAGGPLDQLARKSPVAAMQIRQLAARNSLQMKTLLAQFGSQDAALAGNLRQATALSYGAGDMKTFVPVVIAAADLALLAALAAGIVTFAAILAFTAEHFPAVDLGDLIDIMPSDVKSDGGPGEWIEANRNGMSERAKAYEEQVSGAPAGTEYEVPREGENPVKFDGWDKEANDGDGLLIEAKGPGYEKFLDKDGDFDTRFGAGKDIEDQLRRQVDAARQAGKEVEWRVAEPRVAEAIERMVAKRGYGDVINVEHVPPA</sequence>
<dbReference type="Pfam" id="PF15648">
    <property type="entry name" value="Tox-REase-5"/>
    <property type="match status" value="1"/>
</dbReference>
<reference evidence="3" key="2">
    <citation type="submission" date="2020-02" db="EMBL/GenBank/DDBJ databases">
        <authorList>
            <person name="Matsumoto Y."/>
            <person name="Kinjo T."/>
            <person name="Motooka D."/>
            <person name="Nabeya D."/>
            <person name="Jung N."/>
            <person name="Uechi K."/>
            <person name="Horii T."/>
            <person name="Iida T."/>
            <person name="Fujita J."/>
            <person name="Nakamura S."/>
        </authorList>
    </citation>
    <scope>NUCLEOTIDE SEQUENCE</scope>
    <source>
        <strain evidence="3">JCM 15653</strain>
    </source>
</reference>
<protein>
    <submittedName>
        <fullName evidence="4">WXG100 family type VII secretion target</fullName>
    </submittedName>
</protein>
<dbReference type="InterPro" id="IPR028904">
    <property type="entry name" value="Tox-REase-5_dom"/>
</dbReference>
<gene>
    <name evidence="4" type="ORF">H5U98_30190</name>
    <name evidence="3" type="ORF">MBOE_09770</name>
</gene>
<dbReference type="Proteomes" id="UP001162885">
    <property type="component" value="Chromosome"/>
</dbReference>
<reference evidence="4 6" key="3">
    <citation type="journal article" date="2022" name="BMC Genomics">
        <title>Comparative genome analysis of mycobacteria focusing on tRNA and non-coding RNA.</title>
        <authorList>
            <person name="Behra P.R.K."/>
            <person name="Pettersson B.M.F."/>
            <person name="Ramesh M."/>
            <person name="Das S."/>
            <person name="Dasgupta S."/>
            <person name="Kirsebom L.A."/>
        </authorList>
    </citation>
    <scope>NUCLEOTIDE SEQUENCE [LARGE SCALE GENOMIC DNA]</scope>
    <source>
        <strain evidence="4 6">DSM 44677</strain>
    </source>
</reference>
<organism evidence="4 6">
    <name type="scientific">Mycolicibacterium boenickei</name>
    <dbReference type="NCBI Taxonomy" id="146017"/>
    <lineage>
        <taxon>Bacteria</taxon>
        <taxon>Bacillati</taxon>
        <taxon>Actinomycetota</taxon>
        <taxon>Actinomycetes</taxon>
        <taxon>Mycobacteriales</taxon>
        <taxon>Mycobacteriaceae</taxon>
        <taxon>Mycolicibacterium</taxon>
    </lineage>
</organism>
<evidence type="ECO:0000313" key="4">
    <source>
        <dbReference type="EMBL" id="UNB99668.1"/>
    </source>
</evidence>
<feature type="transmembrane region" description="Helical" evidence="1">
    <location>
        <begin position="191"/>
        <end position="220"/>
    </location>
</feature>
<dbReference type="SUPFAM" id="SSF140453">
    <property type="entry name" value="EsxAB dimer-like"/>
    <property type="match status" value="1"/>
</dbReference>
<feature type="domain" description="Tox-REase-5" evidence="2">
    <location>
        <begin position="263"/>
        <end position="356"/>
    </location>
</feature>
<dbReference type="RefSeq" id="WP_077739522.1">
    <property type="nucleotide sequence ID" value="NZ_AP022579.1"/>
</dbReference>
<dbReference type="InterPro" id="IPR010310">
    <property type="entry name" value="T7SS_ESAT-6-like"/>
</dbReference>
<evidence type="ECO:0000313" key="5">
    <source>
        <dbReference type="Proteomes" id="UP000466683"/>
    </source>
</evidence>
<dbReference type="EMBL" id="CP060016">
    <property type="protein sequence ID" value="UNB99668.1"/>
    <property type="molecule type" value="Genomic_DNA"/>
</dbReference>
<evidence type="ECO:0000313" key="3">
    <source>
        <dbReference type="EMBL" id="BBX89328.1"/>
    </source>
</evidence>
<proteinExistence type="predicted"/>
<keyword evidence="5" id="KW-1185">Reference proteome</keyword>
<dbReference type="InterPro" id="IPR036689">
    <property type="entry name" value="ESAT-6-like_sf"/>
</dbReference>
<dbReference type="Gene3D" id="1.10.287.1060">
    <property type="entry name" value="ESAT-6-like"/>
    <property type="match status" value="1"/>
</dbReference>
<evidence type="ECO:0000259" key="2">
    <source>
        <dbReference type="Pfam" id="PF15648"/>
    </source>
</evidence>
<keyword evidence="1" id="KW-0812">Transmembrane</keyword>
<dbReference type="EMBL" id="AP022579">
    <property type="protein sequence ID" value="BBX89328.1"/>
    <property type="molecule type" value="Genomic_DNA"/>
</dbReference>